<dbReference type="PANTHER" id="PTHR10884">
    <property type="entry name" value="NADH DEHYDROGENASE UBIQUINONE IRON-SULFUR PROTEIN 3"/>
    <property type="match status" value="1"/>
</dbReference>
<dbReference type="GO" id="GO:0008137">
    <property type="term" value="F:NADH dehydrogenase (ubiquinone) activity"/>
    <property type="evidence" value="ECO:0007669"/>
    <property type="project" value="InterPro"/>
</dbReference>
<organism evidence="4">
    <name type="scientific">freshwater metagenome</name>
    <dbReference type="NCBI Taxonomy" id="449393"/>
    <lineage>
        <taxon>unclassified sequences</taxon>
        <taxon>metagenomes</taxon>
        <taxon>ecological metagenomes</taxon>
    </lineage>
</organism>
<evidence type="ECO:0000313" key="4">
    <source>
        <dbReference type="EMBL" id="CAB5029455.1"/>
    </source>
</evidence>
<protein>
    <submittedName>
        <fullName evidence="4">Unannotated protein</fullName>
    </submittedName>
</protein>
<gene>
    <name evidence="4" type="ORF">UFOPK4098_01400</name>
</gene>
<evidence type="ECO:0000256" key="2">
    <source>
        <dbReference type="ARBA" id="ARBA00022448"/>
    </source>
</evidence>
<dbReference type="EMBL" id="CAFBPN010000112">
    <property type="protein sequence ID" value="CAB5029455.1"/>
    <property type="molecule type" value="Genomic_DNA"/>
</dbReference>
<comment type="similarity">
    <text evidence="1">Belongs to the complex I 30 kDa subunit family.</text>
</comment>
<reference evidence="4" key="1">
    <citation type="submission" date="2020-05" db="EMBL/GenBank/DDBJ databases">
        <authorList>
            <person name="Chiriac C."/>
            <person name="Salcher M."/>
            <person name="Ghai R."/>
            <person name="Kavagutti S V."/>
        </authorList>
    </citation>
    <scope>NUCLEOTIDE SEQUENCE</scope>
</reference>
<dbReference type="GO" id="GO:0016651">
    <property type="term" value="F:oxidoreductase activity, acting on NAD(P)H"/>
    <property type="evidence" value="ECO:0007669"/>
    <property type="project" value="InterPro"/>
</dbReference>
<dbReference type="InterPro" id="IPR010218">
    <property type="entry name" value="NADH_DH_suC"/>
</dbReference>
<dbReference type="Gene3D" id="3.30.460.80">
    <property type="entry name" value="NADH:ubiquinone oxidoreductase, 30kDa subunit"/>
    <property type="match status" value="1"/>
</dbReference>
<keyword evidence="2" id="KW-0813">Transport</keyword>
<name>A0A6J7RL21_9ZZZZ</name>
<sequence length="169" mass="18913">MSDAAIDTPAPAEQLYGCDVTYSRGEKVIHVSRANYTATLKKAIDDSFTMCTDLTAVDFLTYASTNRQLPAGLVGERFEIVLNLISLERRERLRLRVQIAEGEASLPTAFDLYPGTEAMEREVFDMFGIQFEGHPDPSRILMPEDWEGHPLRKDFSVGRIPVQFKGAPS</sequence>
<evidence type="ECO:0000259" key="3">
    <source>
        <dbReference type="Pfam" id="PF00329"/>
    </source>
</evidence>
<evidence type="ECO:0000256" key="1">
    <source>
        <dbReference type="ARBA" id="ARBA00007569"/>
    </source>
</evidence>
<dbReference type="HAMAP" id="MF_01357">
    <property type="entry name" value="NDH1_NuoC"/>
    <property type="match status" value="1"/>
</dbReference>
<proteinExistence type="inferred from homology"/>
<dbReference type="SUPFAM" id="SSF143243">
    <property type="entry name" value="Nqo5-like"/>
    <property type="match status" value="1"/>
</dbReference>
<feature type="domain" description="NADH:ubiquinone oxidoreductase 30kDa subunit" evidence="3">
    <location>
        <begin position="30"/>
        <end position="157"/>
    </location>
</feature>
<dbReference type="PANTHER" id="PTHR10884:SF14">
    <property type="entry name" value="NADH DEHYDROGENASE [UBIQUINONE] IRON-SULFUR PROTEIN 3, MITOCHONDRIAL"/>
    <property type="match status" value="1"/>
</dbReference>
<dbReference type="InterPro" id="IPR037232">
    <property type="entry name" value="NADH_quin_OxRdtase_su_C/D-like"/>
</dbReference>
<dbReference type="Pfam" id="PF00329">
    <property type="entry name" value="Complex1_30kDa"/>
    <property type="match status" value="1"/>
</dbReference>
<accession>A0A6J7RL21</accession>
<dbReference type="AlphaFoldDB" id="A0A6J7RL21"/>
<dbReference type="InterPro" id="IPR001268">
    <property type="entry name" value="NADH_UbQ_OxRdtase_30kDa_su"/>
</dbReference>